<dbReference type="Proteomes" id="UP000009223">
    <property type="component" value="Chromosome"/>
</dbReference>
<evidence type="ECO:0000313" key="3">
    <source>
        <dbReference type="Proteomes" id="UP000009223"/>
    </source>
</evidence>
<dbReference type="PROSITE" id="PS50887">
    <property type="entry name" value="GGDEF"/>
    <property type="match status" value="1"/>
</dbReference>
<sequence length="469" mass="53265">MDPDSPIDEQEKDLFVGIFRQLSAYKDPYQSISGILKDTCEFFGFFGAFVYEADHAKVFHLFEHYRAPEAGLREQFVLSDYLSERDIKELTQKPGGIVYLKSKKTRLGAKFLELFSAKTLIMIPIIFEYQEPTAFIGMLDRRHPIRLTKREVVDADAVLSVLAGHIKMRVYQKRLEYAYSSLRNVIDKAGLDIYVNDFYTHELLFANESLAAPHGGVDKIEGQPCWKALYFNKTEECEFCPKNKLVDADGNPTQVYSWDMQRSSDGSWFRMVHAAIRWVDGRLAHVVSSIDITENKYNEMLVRRLAECDTLTSLPNRGKLVEDMNGTLAMLEQTKEQGYLIFLDLDDFKQVNDTLGHLAGDALLRQIGHFLQNESAILGMPYRYGGDEFVIIAANKTAASLEQIQELLLKRFALEWCIGEQSVFCGVSIGAVRIPLGNKTADDLVHAADMAMYEVKKSGKHGFRLSTLE</sequence>
<keyword evidence="3" id="KW-1185">Reference proteome</keyword>
<dbReference type="EMBL" id="CP001843">
    <property type="protein sequence ID" value="AEF86874.1"/>
    <property type="molecule type" value="Genomic_DNA"/>
</dbReference>
<protein>
    <submittedName>
        <fullName evidence="2">GGDEF/EAL/PAS/PAC domain protein</fullName>
    </submittedName>
</protein>
<dbReference type="Pfam" id="PF00990">
    <property type="entry name" value="GGDEF"/>
    <property type="match status" value="1"/>
</dbReference>
<dbReference type="KEGG" id="tpi:TREPR_0986"/>
<dbReference type="SUPFAM" id="SSF55073">
    <property type="entry name" value="Nucleotide cyclase"/>
    <property type="match status" value="1"/>
</dbReference>
<dbReference type="AlphaFoldDB" id="F5YHT6"/>
<dbReference type="HOGENOM" id="CLU_594111_0_0_12"/>
<dbReference type="Gene3D" id="3.30.450.20">
    <property type="entry name" value="PAS domain"/>
    <property type="match status" value="1"/>
</dbReference>
<dbReference type="InterPro" id="IPR000160">
    <property type="entry name" value="GGDEF_dom"/>
</dbReference>
<proteinExistence type="predicted"/>
<reference evidence="3" key="1">
    <citation type="submission" date="2009-12" db="EMBL/GenBank/DDBJ databases">
        <title>Complete sequence of Treponema primitia strain ZAS-2.</title>
        <authorList>
            <person name="Tetu S.G."/>
            <person name="Matson E."/>
            <person name="Ren Q."/>
            <person name="Seshadri R."/>
            <person name="Elbourne L."/>
            <person name="Hassan K.A."/>
            <person name="Durkin A."/>
            <person name="Radune D."/>
            <person name="Mohamoud Y."/>
            <person name="Shay R."/>
            <person name="Jin S."/>
            <person name="Zhang X."/>
            <person name="Lucey K."/>
            <person name="Ballor N.R."/>
            <person name="Ottesen E."/>
            <person name="Rosenthal R."/>
            <person name="Allen A."/>
            <person name="Leadbetter J.R."/>
            <person name="Paulsen I.T."/>
        </authorList>
    </citation>
    <scope>NUCLEOTIDE SEQUENCE [LARGE SCALE GENOMIC DNA]</scope>
    <source>
        <strain evidence="3">ATCC BAA-887 / DSM 12427 / ZAS-2</strain>
    </source>
</reference>
<feature type="domain" description="GGDEF" evidence="1">
    <location>
        <begin position="336"/>
        <end position="468"/>
    </location>
</feature>
<organism evidence="2 3">
    <name type="scientific">Treponema primitia (strain ATCC BAA-887 / DSM 12427 / ZAS-2)</name>
    <dbReference type="NCBI Taxonomy" id="545694"/>
    <lineage>
        <taxon>Bacteria</taxon>
        <taxon>Pseudomonadati</taxon>
        <taxon>Spirochaetota</taxon>
        <taxon>Spirochaetia</taxon>
        <taxon>Spirochaetales</taxon>
        <taxon>Treponemataceae</taxon>
        <taxon>Treponema</taxon>
    </lineage>
</organism>
<accession>F5YHT6</accession>
<dbReference type="Gene3D" id="3.30.70.270">
    <property type="match status" value="1"/>
</dbReference>
<name>F5YHT6_TREPZ</name>
<reference evidence="2 3" key="2">
    <citation type="journal article" date="2011" name="ISME J.">
        <title>RNA-seq reveals cooperative metabolic interactions between two termite-gut spirochete species in co-culture.</title>
        <authorList>
            <person name="Rosenthal A.Z."/>
            <person name="Matson E.G."/>
            <person name="Eldar A."/>
            <person name="Leadbetter J.R."/>
        </authorList>
    </citation>
    <scope>NUCLEOTIDE SEQUENCE [LARGE SCALE GENOMIC DNA]</scope>
    <source>
        <strain evidence="3">ATCC BAA-887 / DSM 12427 / ZAS-2</strain>
    </source>
</reference>
<evidence type="ECO:0000259" key="1">
    <source>
        <dbReference type="PROSITE" id="PS50887"/>
    </source>
</evidence>
<dbReference type="eggNOG" id="COG2199">
    <property type="taxonomic scope" value="Bacteria"/>
</dbReference>
<evidence type="ECO:0000313" key="2">
    <source>
        <dbReference type="EMBL" id="AEF86874.1"/>
    </source>
</evidence>
<dbReference type="InterPro" id="IPR052155">
    <property type="entry name" value="Biofilm_reg_signaling"/>
</dbReference>
<dbReference type="PANTHER" id="PTHR44757">
    <property type="entry name" value="DIGUANYLATE CYCLASE DGCP"/>
    <property type="match status" value="1"/>
</dbReference>
<dbReference type="STRING" id="545694.TREPR_0986"/>
<gene>
    <name evidence="2" type="ordered locus">TREPR_0986</name>
</gene>
<dbReference type="InterPro" id="IPR029787">
    <property type="entry name" value="Nucleotide_cyclase"/>
</dbReference>
<dbReference type="CDD" id="cd01949">
    <property type="entry name" value="GGDEF"/>
    <property type="match status" value="1"/>
</dbReference>
<dbReference type="SMART" id="SM00267">
    <property type="entry name" value="GGDEF"/>
    <property type="match status" value="1"/>
</dbReference>
<dbReference type="PANTHER" id="PTHR44757:SF2">
    <property type="entry name" value="BIOFILM ARCHITECTURE MAINTENANCE PROTEIN MBAA"/>
    <property type="match status" value="1"/>
</dbReference>
<dbReference type="NCBIfam" id="TIGR00254">
    <property type="entry name" value="GGDEF"/>
    <property type="match status" value="1"/>
</dbReference>
<dbReference type="InterPro" id="IPR043128">
    <property type="entry name" value="Rev_trsase/Diguanyl_cyclase"/>
</dbReference>